<accession>A0ABV1ELB1</accession>
<dbReference type="CDD" id="cd05013">
    <property type="entry name" value="SIS_RpiR"/>
    <property type="match status" value="1"/>
</dbReference>
<dbReference type="Gene3D" id="1.10.10.10">
    <property type="entry name" value="Winged helix-like DNA-binding domain superfamily/Winged helix DNA-binding domain"/>
    <property type="match status" value="1"/>
</dbReference>
<name>A0ABV1ELB1_9FIRM</name>
<dbReference type="InterPro" id="IPR000281">
    <property type="entry name" value="HTH_RpiR"/>
</dbReference>
<proteinExistence type="predicted"/>
<dbReference type="SUPFAM" id="SSF53697">
    <property type="entry name" value="SIS domain"/>
    <property type="match status" value="1"/>
</dbReference>
<evidence type="ECO:0000313" key="6">
    <source>
        <dbReference type="EMBL" id="MEQ2455377.1"/>
    </source>
</evidence>
<dbReference type="EMBL" id="JBBMFT010000001">
    <property type="protein sequence ID" value="MEQ2455377.1"/>
    <property type="molecule type" value="Genomic_DNA"/>
</dbReference>
<dbReference type="Proteomes" id="UP001440599">
    <property type="component" value="Unassembled WGS sequence"/>
</dbReference>
<keyword evidence="7" id="KW-1185">Reference proteome</keyword>
<evidence type="ECO:0000256" key="2">
    <source>
        <dbReference type="ARBA" id="ARBA00023125"/>
    </source>
</evidence>
<dbReference type="Gene3D" id="3.40.50.10490">
    <property type="entry name" value="Glucose-6-phosphate isomerase like protein, domain 1"/>
    <property type="match status" value="1"/>
</dbReference>
<keyword evidence="2" id="KW-0238">DNA-binding</keyword>
<dbReference type="Pfam" id="PF01418">
    <property type="entry name" value="HTH_6"/>
    <property type="match status" value="1"/>
</dbReference>
<dbReference type="InterPro" id="IPR001347">
    <property type="entry name" value="SIS_dom"/>
</dbReference>
<dbReference type="PROSITE" id="PS51071">
    <property type="entry name" value="HTH_RPIR"/>
    <property type="match status" value="1"/>
</dbReference>
<dbReference type="SUPFAM" id="SSF46689">
    <property type="entry name" value="Homeodomain-like"/>
    <property type="match status" value="1"/>
</dbReference>
<dbReference type="InterPro" id="IPR035472">
    <property type="entry name" value="RpiR-like_SIS"/>
</dbReference>
<comment type="caution">
    <text evidence="6">The sequence shown here is derived from an EMBL/GenBank/DDBJ whole genome shotgun (WGS) entry which is preliminary data.</text>
</comment>
<organism evidence="6 7">
    <name type="scientific">Flavonifractor hominis</name>
    <dbReference type="NCBI Taxonomy" id="3133178"/>
    <lineage>
        <taxon>Bacteria</taxon>
        <taxon>Bacillati</taxon>
        <taxon>Bacillota</taxon>
        <taxon>Clostridia</taxon>
        <taxon>Eubacteriales</taxon>
        <taxon>Oscillospiraceae</taxon>
        <taxon>Flavonifractor</taxon>
    </lineage>
</organism>
<keyword evidence="1" id="KW-0805">Transcription regulation</keyword>
<dbReference type="PANTHER" id="PTHR30514">
    <property type="entry name" value="GLUCOKINASE"/>
    <property type="match status" value="1"/>
</dbReference>
<protein>
    <submittedName>
        <fullName evidence="6">MurR/RpiR family transcriptional regulator</fullName>
    </submittedName>
</protein>
<dbReference type="InterPro" id="IPR047640">
    <property type="entry name" value="RpiR-like"/>
</dbReference>
<dbReference type="InterPro" id="IPR046348">
    <property type="entry name" value="SIS_dom_sf"/>
</dbReference>
<dbReference type="PROSITE" id="PS51464">
    <property type="entry name" value="SIS"/>
    <property type="match status" value="1"/>
</dbReference>
<sequence>MPYGNVFEKINSEYYQLTSAEKKVADYAVIHQQQTQFMSISELAEEAGVAEATISRFCKRLGYKGYSAFKLAIANSTAGRTESSTRSGEFQPEDNILGICQKICDSDVDAIRQTLELIDPEKIRRAADILVSAGRVLCMGQGASMILAQECAHLFSLVRPNFYAVIDSHIQAIAASQLTARDVVLYFSYSGSTKELLDNLKIVREQRAMSILITRFPKSPGAAYADVVLQCGSREGPLQGGSIAARIAQLYLVDVLFSEICRRDVEESTRHREQVAEVLSDKHI</sequence>
<dbReference type="PANTHER" id="PTHR30514:SF1">
    <property type="entry name" value="HTH-TYPE TRANSCRIPTIONAL REGULATOR HEXR-RELATED"/>
    <property type="match status" value="1"/>
</dbReference>
<feature type="domain" description="HTH rpiR-type" evidence="4">
    <location>
        <begin position="4"/>
        <end position="80"/>
    </location>
</feature>
<gene>
    <name evidence="6" type="ORF">WMO45_02490</name>
</gene>
<evidence type="ECO:0000259" key="5">
    <source>
        <dbReference type="PROSITE" id="PS51464"/>
    </source>
</evidence>
<evidence type="ECO:0000259" key="4">
    <source>
        <dbReference type="PROSITE" id="PS51071"/>
    </source>
</evidence>
<evidence type="ECO:0000256" key="3">
    <source>
        <dbReference type="ARBA" id="ARBA00023163"/>
    </source>
</evidence>
<dbReference type="RefSeq" id="WP_349139075.1">
    <property type="nucleotide sequence ID" value="NZ_JBBMFT010000001.1"/>
</dbReference>
<dbReference type="InterPro" id="IPR009057">
    <property type="entry name" value="Homeodomain-like_sf"/>
</dbReference>
<keyword evidence="3" id="KW-0804">Transcription</keyword>
<evidence type="ECO:0000313" key="7">
    <source>
        <dbReference type="Proteomes" id="UP001440599"/>
    </source>
</evidence>
<dbReference type="Pfam" id="PF01380">
    <property type="entry name" value="SIS"/>
    <property type="match status" value="1"/>
</dbReference>
<evidence type="ECO:0000256" key="1">
    <source>
        <dbReference type="ARBA" id="ARBA00023015"/>
    </source>
</evidence>
<dbReference type="InterPro" id="IPR036388">
    <property type="entry name" value="WH-like_DNA-bd_sf"/>
</dbReference>
<reference evidence="6 7" key="1">
    <citation type="submission" date="2024-03" db="EMBL/GenBank/DDBJ databases">
        <title>Human intestinal bacterial collection.</title>
        <authorList>
            <person name="Pauvert C."/>
            <person name="Hitch T.C.A."/>
            <person name="Clavel T."/>
        </authorList>
    </citation>
    <scope>NUCLEOTIDE SEQUENCE [LARGE SCALE GENOMIC DNA]</scope>
    <source>
        <strain evidence="6 7">CLA-AP-H34</strain>
    </source>
</reference>
<feature type="domain" description="SIS" evidence="5">
    <location>
        <begin position="126"/>
        <end position="266"/>
    </location>
</feature>